<dbReference type="Pfam" id="PF02604">
    <property type="entry name" value="PhdYeFM_antitox"/>
    <property type="match status" value="1"/>
</dbReference>
<dbReference type="Gene3D" id="3.40.1620.10">
    <property type="entry name" value="YefM-like domain"/>
    <property type="match status" value="1"/>
</dbReference>
<dbReference type="EMBL" id="SEUB01000001">
    <property type="protein sequence ID" value="RYM44863.1"/>
    <property type="molecule type" value="Genomic_DNA"/>
</dbReference>
<dbReference type="NCBIfam" id="TIGR01552">
    <property type="entry name" value="phd_fam"/>
    <property type="match status" value="1"/>
</dbReference>
<dbReference type="RefSeq" id="WP_129997634.1">
    <property type="nucleotide sequence ID" value="NZ_SEUB01000001.1"/>
</dbReference>
<dbReference type="InterPro" id="IPR006442">
    <property type="entry name" value="Antitoxin_Phd/YefM"/>
</dbReference>
<comment type="caution">
    <text evidence="3">The sequence shown here is derived from an EMBL/GenBank/DDBJ whole genome shotgun (WGS) entry which is preliminary data.</text>
</comment>
<comment type="function">
    <text evidence="2">Antitoxin component of a type II toxin-antitoxin (TA) system.</text>
</comment>
<dbReference type="InterPro" id="IPR036165">
    <property type="entry name" value="YefM-like_sf"/>
</dbReference>
<evidence type="ECO:0000313" key="4">
    <source>
        <dbReference type="Proteomes" id="UP000291107"/>
    </source>
</evidence>
<name>A0A4Q4LAC7_9PSED</name>
<dbReference type="AlphaFoldDB" id="A0A4Q4LAC7"/>
<dbReference type="Proteomes" id="UP000291107">
    <property type="component" value="Unassembled WGS sequence"/>
</dbReference>
<evidence type="ECO:0000256" key="2">
    <source>
        <dbReference type="RuleBase" id="RU362080"/>
    </source>
</evidence>
<evidence type="ECO:0000313" key="3">
    <source>
        <dbReference type="EMBL" id="RYM44863.1"/>
    </source>
</evidence>
<reference evidence="3 4" key="1">
    <citation type="submission" date="2019-02" db="EMBL/GenBank/DDBJ databases">
        <title>Genome of Pseudomonas korensis isolated from heavy metal contaminated environment.</title>
        <authorList>
            <person name="Ayangbenro A.S."/>
            <person name="Babalola O."/>
        </authorList>
    </citation>
    <scope>NUCLEOTIDE SEQUENCE [LARGE SCALE GENOMIC DNA]</scope>
    <source>
        <strain evidence="3 4">AB36</strain>
    </source>
</reference>
<gene>
    <name evidence="3" type="ORF">EVS84_03710</name>
</gene>
<evidence type="ECO:0000256" key="1">
    <source>
        <dbReference type="ARBA" id="ARBA00009981"/>
    </source>
</evidence>
<sequence length="63" mass="6972">MQTITFSKTTAHLALSMDQATNDREPLLITRRGAEPVVMIGLTDYESLLRTVNSPSLPDTPQQ</sequence>
<proteinExistence type="inferred from homology"/>
<protein>
    <recommendedName>
        <fullName evidence="2">Antitoxin</fullName>
    </recommendedName>
</protein>
<comment type="similarity">
    <text evidence="1 2">Belongs to the phD/YefM antitoxin family.</text>
</comment>
<accession>A0A4Q4LAC7</accession>
<organism evidence="3 4">
    <name type="scientific">Pseudomonas koreensis</name>
    <dbReference type="NCBI Taxonomy" id="198620"/>
    <lineage>
        <taxon>Bacteria</taxon>
        <taxon>Pseudomonadati</taxon>
        <taxon>Pseudomonadota</taxon>
        <taxon>Gammaproteobacteria</taxon>
        <taxon>Pseudomonadales</taxon>
        <taxon>Pseudomonadaceae</taxon>
        <taxon>Pseudomonas</taxon>
    </lineage>
</organism>
<dbReference type="SUPFAM" id="SSF143120">
    <property type="entry name" value="YefM-like"/>
    <property type="match status" value="1"/>
</dbReference>